<protein>
    <submittedName>
        <fullName evidence="1">Uncharacterized protein</fullName>
    </submittedName>
</protein>
<dbReference type="EMBL" id="LKAM01000010">
    <property type="protein sequence ID" value="KUM46671.1"/>
    <property type="molecule type" value="Genomic_DNA"/>
</dbReference>
<dbReference type="AlphaFoldDB" id="A0A124GMT1"/>
<name>A0A124GMT1_PICGL</name>
<reference evidence="1" key="1">
    <citation type="journal article" date="2015" name="Genome Biol. Evol.">
        <title>Organellar Genomes of White Spruce (Picea glauca): Assembly and Annotation.</title>
        <authorList>
            <person name="Jackman S.D."/>
            <person name="Warren R.L."/>
            <person name="Gibb E.A."/>
            <person name="Vandervalk B.P."/>
            <person name="Mohamadi H."/>
            <person name="Chu J."/>
            <person name="Raymond A."/>
            <person name="Pleasance S."/>
            <person name="Coope R."/>
            <person name="Wildung M.R."/>
            <person name="Ritland C.E."/>
            <person name="Bousquet J."/>
            <person name="Jones S.J."/>
            <person name="Bohlmann J."/>
            <person name="Birol I."/>
        </authorList>
    </citation>
    <scope>NUCLEOTIDE SEQUENCE [LARGE SCALE GENOMIC DNA]</scope>
    <source>
        <tissue evidence="1">Flushing bud</tissue>
    </source>
</reference>
<accession>A0A124GMT1</accession>
<proteinExistence type="predicted"/>
<keyword evidence="1" id="KW-0496">Mitochondrion</keyword>
<sequence>MSEDRLTFQDFTYHPYLPSVLYTHTEFPTYLYRRQSRTSASFPPTSTRVSIYKVIQSNRSYPPAPMGPASATAAVGLVGACGIVCLPPASPTSLTQ</sequence>
<comment type="caution">
    <text evidence="1">The sequence shown here is derived from an EMBL/GenBank/DDBJ whole genome shotgun (WGS) entry which is preliminary data.</text>
</comment>
<gene>
    <name evidence="1" type="ORF">ABT39_MTgene1351</name>
</gene>
<evidence type="ECO:0000313" key="1">
    <source>
        <dbReference type="EMBL" id="KUM46671.1"/>
    </source>
</evidence>
<geneLocation type="mitochondrion" evidence="1"/>
<organism evidence="1">
    <name type="scientific">Picea glauca</name>
    <name type="common">White spruce</name>
    <name type="synonym">Pinus glauca</name>
    <dbReference type="NCBI Taxonomy" id="3330"/>
    <lineage>
        <taxon>Eukaryota</taxon>
        <taxon>Viridiplantae</taxon>
        <taxon>Streptophyta</taxon>
        <taxon>Embryophyta</taxon>
        <taxon>Tracheophyta</taxon>
        <taxon>Spermatophyta</taxon>
        <taxon>Pinopsida</taxon>
        <taxon>Pinidae</taxon>
        <taxon>Conifers I</taxon>
        <taxon>Pinales</taxon>
        <taxon>Pinaceae</taxon>
        <taxon>Picea</taxon>
    </lineage>
</organism>